<dbReference type="NCBIfam" id="TIGR01069">
    <property type="entry name" value="mutS2"/>
    <property type="match status" value="1"/>
</dbReference>
<dbReference type="GO" id="GO:0030983">
    <property type="term" value="F:mismatched DNA binding"/>
    <property type="evidence" value="ECO:0007669"/>
    <property type="project" value="InterPro"/>
</dbReference>
<dbReference type="EMBL" id="CP048914">
    <property type="protein sequence ID" value="QMS85867.1"/>
    <property type="molecule type" value="Genomic_DNA"/>
</dbReference>
<reference evidence="10 11" key="1">
    <citation type="submission" date="2020-02" db="EMBL/GenBank/DDBJ databases">
        <authorList>
            <person name="Zheng R.K."/>
            <person name="Sun C.M."/>
        </authorList>
    </citation>
    <scope>NUCLEOTIDE SEQUENCE [LARGE SCALE GENOMIC DNA]</scope>
    <source>
        <strain evidence="11">zrk13</strain>
    </source>
</reference>
<evidence type="ECO:0000256" key="3">
    <source>
        <dbReference type="ARBA" id="ARBA00022801"/>
    </source>
</evidence>
<dbReference type="SMART" id="SM00534">
    <property type="entry name" value="MUTSac"/>
    <property type="match status" value="1"/>
</dbReference>
<keyword evidence="2 7" id="KW-0547">Nucleotide-binding</keyword>
<comment type="similarity">
    <text evidence="7">Belongs to the DNA mismatch repair MutS family. MutS2 subfamily.</text>
</comment>
<dbReference type="EC" id="3.1.-.-" evidence="7"/>
<dbReference type="RefSeq" id="WP_258877679.1">
    <property type="nucleotide sequence ID" value="NZ_CP048914.1"/>
</dbReference>
<proteinExistence type="inferred from homology"/>
<dbReference type="InterPro" id="IPR036063">
    <property type="entry name" value="Smr_dom_sf"/>
</dbReference>
<dbReference type="SMART" id="SM00533">
    <property type="entry name" value="MUTSd"/>
    <property type="match status" value="1"/>
</dbReference>
<dbReference type="PANTHER" id="PTHR48466">
    <property type="entry name" value="OS10G0509000 PROTEIN-RELATED"/>
    <property type="match status" value="1"/>
</dbReference>
<keyword evidence="7 10" id="KW-0255">Endonuclease</keyword>
<comment type="function">
    <text evidence="7">Endonuclease that is involved in the suppression of homologous recombination and thus may have a key role in the control of bacterial genetic diversity.</text>
</comment>
<dbReference type="InterPro" id="IPR036187">
    <property type="entry name" value="DNA_mismatch_repair_MutS_sf"/>
</dbReference>
<protein>
    <recommendedName>
        <fullName evidence="7">Endonuclease MutS2</fullName>
        <ecNumber evidence="7">3.1.-.-</ecNumber>
    </recommendedName>
    <alternativeName>
        <fullName evidence="7">Ribosome-associated protein quality control-upstream factor</fullName>
        <shortName evidence="7">RQC-upstream factor</shortName>
        <shortName evidence="7">RqcU</shortName>
        <ecNumber evidence="7">3.6.4.-</ecNumber>
    </alternativeName>
</protein>
<sequence>MHFHTTSLEFDKILTMVASYAHTLQGKELVAAITPTNDPLLIGRLLNETNQALDIINRYQEMPFGGIRDVSDILYRAKIHSILRPTHFLDVIGLIEATTNAVRFFKQVTEHEIDCDYLAPYYDELAPTPRLKQQIEQVITIDGYIHDNASSALLKIRNKIQRNEQKINERLQHILHSQKNKLAEALITIRNNRYVVPVKLSEKNNFDGSVVDYSKSGETAYIEPKVVAEINNEINLLKLEEEREVERILHELTLLVGDQYGPLSNNFFLLTTFDVIFAKAKFALAYDCSMPDITEDTIDLRHARHPLINQDDVVANTITYQPDERIIIITGPNTGGKTVTLKTMGLLSLMNQSGLLIPVEHGSKTIIFENIFADIGDEQSIEQSLSTFSSHMTRIIDIINNLSVGSLILLDELGSGTDPKEGASLAISLLDYIRIRGVYVIATTHYPELKAYAYDKEEIINASVEFDVESLQPTYRLLLGTPGKSNALLISERLGLHEKIIEAAKANVLTSQSEVSDLINKLEHKGAQLDKRITEYEALIAENKKLVKHNEQLQIDLMKEKQKYNRKISVEQSQILQDTKEHALNLIKEIEALKEKANIKDHEIAELKYKTKQLNLDQELESSTKEHTYQPGDIVNVLKFNRTGELIKKQNNNQWIVKMGVLSSTFDEDDIEFIERKVIEEPQSKIIKSVKKRVSPELDLRGMRYEEAKHALDQYIDDCLVSNMPFATIIHGYGTLTLRKLVKKYLDSSKHIKSHRDGEGNEGGNGVTIVNFK</sequence>
<evidence type="ECO:0000256" key="2">
    <source>
        <dbReference type="ARBA" id="ARBA00022741"/>
    </source>
</evidence>
<evidence type="ECO:0000256" key="6">
    <source>
        <dbReference type="ARBA" id="ARBA00023125"/>
    </source>
</evidence>
<dbReference type="SUPFAM" id="SSF52540">
    <property type="entry name" value="P-loop containing nucleoside triphosphate hydrolases"/>
    <property type="match status" value="1"/>
</dbReference>
<dbReference type="InterPro" id="IPR000432">
    <property type="entry name" value="DNA_mismatch_repair_MutS_C"/>
</dbReference>
<keyword evidence="5 7" id="KW-0694">RNA-binding</keyword>
<keyword evidence="7" id="KW-0540">Nuclease</keyword>
<dbReference type="PANTHER" id="PTHR48466:SF2">
    <property type="entry name" value="OS10G0509000 PROTEIN"/>
    <property type="match status" value="1"/>
</dbReference>
<dbReference type="GO" id="GO:0072344">
    <property type="term" value="P:rescue of stalled ribosome"/>
    <property type="evidence" value="ECO:0007669"/>
    <property type="project" value="UniProtKB-UniRule"/>
</dbReference>
<evidence type="ECO:0000256" key="8">
    <source>
        <dbReference type="SAM" id="Coils"/>
    </source>
</evidence>
<evidence type="ECO:0000313" key="10">
    <source>
        <dbReference type="EMBL" id="QMS85867.1"/>
    </source>
</evidence>
<dbReference type="GO" id="GO:0005524">
    <property type="term" value="F:ATP binding"/>
    <property type="evidence" value="ECO:0007669"/>
    <property type="project" value="UniProtKB-UniRule"/>
</dbReference>
<comment type="subunit">
    <text evidence="7">Homodimer. Binds to stalled ribosomes, contacting rRNA.</text>
</comment>
<dbReference type="PROSITE" id="PS00486">
    <property type="entry name" value="DNA_MISMATCH_REPAIR_2"/>
    <property type="match status" value="1"/>
</dbReference>
<dbReference type="AlphaFoldDB" id="A0A7L7KT36"/>
<dbReference type="InterPro" id="IPR002625">
    <property type="entry name" value="Smr_dom"/>
</dbReference>
<dbReference type="CDD" id="cd03280">
    <property type="entry name" value="ABC_MutS2"/>
    <property type="match status" value="1"/>
</dbReference>
<organism evidence="10 11">
    <name type="scientific">Candidatus Xianfuyuplasma coldseepsis</name>
    <dbReference type="NCBI Taxonomy" id="2782163"/>
    <lineage>
        <taxon>Bacteria</taxon>
        <taxon>Bacillati</taxon>
        <taxon>Mycoplasmatota</taxon>
        <taxon>Mollicutes</taxon>
        <taxon>Candidatus Izemoplasmatales</taxon>
        <taxon>Candidatus Izemoplasmataceae</taxon>
        <taxon>Candidatus Xianfuyuplasma</taxon>
    </lineage>
</organism>
<dbReference type="SUPFAM" id="SSF160443">
    <property type="entry name" value="SMR domain-like"/>
    <property type="match status" value="1"/>
</dbReference>
<evidence type="ECO:0000256" key="4">
    <source>
        <dbReference type="ARBA" id="ARBA00022840"/>
    </source>
</evidence>
<keyword evidence="11" id="KW-1185">Reference proteome</keyword>
<evidence type="ECO:0000256" key="5">
    <source>
        <dbReference type="ARBA" id="ARBA00022884"/>
    </source>
</evidence>
<dbReference type="Pfam" id="PF20297">
    <property type="entry name" value="MSSS"/>
    <property type="match status" value="1"/>
</dbReference>
<dbReference type="EC" id="3.6.4.-" evidence="7"/>
<dbReference type="GO" id="GO:0004519">
    <property type="term" value="F:endonuclease activity"/>
    <property type="evidence" value="ECO:0007669"/>
    <property type="project" value="UniProtKB-UniRule"/>
</dbReference>
<dbReference type="FunFam" id="3.40.50.300:FF:000830">
    <property type="entry name" value="Endonuclease MutS2"/>
    <property type="match status" value="1"/>
</dbReference>
<dbReference type="Gene3D" id="3.40.50.300">
    <property type="entry name" value="P-loop containing nucleotide triphosphate hydrolases"/>
    <property type="match status" value="1"/>
</dbReference>
<keyword evidence="8" id="KW-0175">Coiled coil</keyword>
<evidence type="ECO:0000256" key="1">
    <source>
        <dbReference type="ARBA" id="ARBA00022730"/>
    </source>
</evidence>
<dbReference type="SUPFAM" id="SSF48334">
    <property type="entry name" value="DNA repair protein MutS, domain III"/>
    <property type="match status" value="1"/>
</dbReference>
<dbReference type="InterPro" id="IPR045076">
    <property type="entry name" value="MutS"/>
</dbReference>
<keyword evidence="4 7" id="KW-0067">ATP-binding</keyword>
<dbReference type="InterPro" id="IPR005747">
    <property type="entry name" value="MutS2"/>
</dbReference>
<keyword evidence="6 7" id="KW-0238">DNA-binding</keyword>
<comment type="function">
    <text evidence="7">Acts as a ribosome collision sensor, splitting the ribosome into its 2 subunits. Detects stalled/collided 70S ribosomes which it binds and splits by an ATP-hydrolysis driven conformational change. Acts upstream of the ribosome quality control system (RQC), a ribosome-associated complex that mediates the extraction of incompletely synthesized nascent chains from stalled ribosomes and their subsequent degradation. Probably generates substrates for RQC.</text>
</comment>
<keyword evidence="1 7" id="KW-0699">rRNA-binding</keyword>
<feature type="domain" description="Smr" evidence="9">
    <location>
        <begin position="698"/>
        <end position="773"/>
    </location>
</feature>
<name>A0A7L7KT36_9MOLU</name>
<dbReference type="InterPro" id="IPR046893">
    <property type="entry name" value="MSSS"/>
</dbReference>
<dbReference type="InterPro" id="IPR027417">
    <property type="entry name" value="P-loop_NTPase"/>
</dbReference>
<feature type="coiled-coil region" evidence="8">
    <location>
        <begin position="519"/>
        <end position="610"/>
    </location>
</feature>
<dbReference type="GO" id="GO:0140664">
    <property type="term" value="F:ATP-dependent DNA damage sensor activity"/>
    <property type="evidence" value="ECO:0007669"/>
    <property type="project" value="InterPro"/>
</dbReference>
<dbReference type="GO" id="GO:0045910">
    <property type="term" value="P:negative regulation of DNA recombination"/>
    <property type="evidence" value="ECO:0007669"/>
    <property type="project" value="InterPro"/>
</dbReference>
<dbReference type="Gene3D" id="3.30.1370.110">
    <property type="match status" value="1"/>
</dbReference>
<accession>A0A7L7KT36</accession>
<dbReference type="PROSITE" id="PS50828">
    <property type="entry name" value="SMR"/>
    <property type="match status" value="1"/>
</dbReference>
<dbReference type="GO" id="GO:0016887">
    <property type="term" value="F:ATP hydrolysis activity"/>
    <property type="evidence" value="ECO:0007669"/>
    <property type="project" value="InterPro"/>
</dbReference>
<dbReference type="InterPro" id="IPR007696">
    <property type="entry name" value="DNA_mismatch_repair_MutS_core"/>
</dbReference>
<dbReference type="PIRSF" id="PIRSF005814">
    <property type="entry name" value="MutS_YshD"/>
    <property type="match status" value="1"/>
</dbReference>
<dbReference type="Proteomes" id="UP000514720">
    <property type="component" value="Chromosome"/>
</dbReference>
<dbReference type="GO" id="GO:0043023">
    <property type="term" value="F:ribosomal large subunit binding"/>
    <property type="evidence" value="ECO:0007669"/>
    <property type="project" value="UniProtKB-UniRule"/>
</dbReference>
<evidence type="ECO:0000259" key="9">
    <source>
        <dbReference type="PROSITE" id="PS50828"/>
    </source>
</evidence>
<gene>
    <name evidence="7" type="primary">mutS2</name>
    <name evidence="7" type="synonym">rqcU</name>
    <name evidence="10" type="ORF">G4Z02_08945</name>
</gene>
<keyword evidence="3 7" id="KW-0378">Hydrolase</keyword>
<evidence type="ECO:0000256" key="7">
    <source>
        <dbReference type="HAMAP-Rule" id="MF_00092"/>
    </source>
</evidence>
<dbReference type="KEGG" id="xcl:G4Z02_08945"/>
<dbReference type="HAMAP" id="MF_00092">
    <property type="entry name" value="MutS2"/>
    <property type="match status" value="1"/>
</dbReference>
<dbReference type="GO" id="GO:0006298">
    <property type="term" value="P:mismatch repair"/>
    <property type="evidence" value="ECO:0007669"/>
    <property type="project" value="InterPro"/>
</dbReference>
<dbReference type="GO" id="GO:0019843">
    <property type="term" value="F:rRNA binding"/>
    <property type="evidence" value="ECO:0007669"/>
    <property type="project" value="UniProtKB-UniRule"/>
</dbReference>
<dbReference type="Pfam" id="PF01713">
    <property type="entry name" value="Smr"/>
    <property type="match status" value="1"/>
</dbReference>
<evidence type="ECO:0000313" key="11">
    <source>
        <dbReference type="Proteomes" id="UP000514720"/>
    </source>
</evidence>
<dbReference type="SMART" id="SM00463">
    <property type="entry name" value="SMR"/>
    <property type="match status" value="1"/>
</dbReference>
<feature type="binding site" evidence="7">
    <location>
        <begin position="331"/>
        <end position="338"/>
    </location>
    <ligand>
        <name>ATP</name>
        <dbReference type="ChEBI" id="CHEBI:30616"/>
    </ligand>
</feature>
<dbReference type="Pfam" id="PF00488">
    <property type="entry name" value="MutS_V"/>
    <property type="match status" value="1"/>
</dbReference>